<dbReference type="InterPro" id="IPR010985">
    <property type="entry name" value="Ribbon_hlx_hlx"/>
</dbReference>
<dbReference type="AlphaFoldDB" id="A0A2T1BY49"/>
<keyword evidence="5" id="KW-0804">Transcription</keyword>
<dbReference type="GO" id="GO:0003677">
    <property type="term" value="F:DNA binding"/>
    <property type="evidence" value="ECO:0007669"/>
    <property type="project" value="UniProtKB-KW"/>
</dbReference>
<dbReference type="PANTHER" id="PTHR35401:SF1">
    <property type="entry name" value="CYTOPLASMIC PROTEIN"/>
    <property type="match status" value="1"/>
</dbReference>
<keyword evidence="2" id="KW-1277">Toxin-antitoxin system</keyword>
<evidence type="ECO:0000256" key="1">
    <source>
        <dbReference type="ARBA" id="ARBA00022491"/>
    </source>
</evidence>
<keyword evidence="8" id="KW-1185">Reference proteome</keyword>
<evidence type="ECO:0000256" key="2">
    <source>
        <dbReference type="ARBA" id="ARBA00022649"/>
    </source>
</evidence>
<gene>
    <name evidence="7" type="ORF">C7B64_21315</name>
</gene>
<accession>A0A2T1BY49</accession>
<dbReference type="Pfam" id="PF08681">
    <property type="entry name" value="TacA1"/>
    <property type="match status" value="1"/>
</dbReference>
<dbReference type="EMBL" id="PVWJ01000153">
    <property type="protein sequence ID" value="PSB00864.1"/>
    <property type="molecule type" value="Genomic_DNA"/>
</dbReference>
<evidence type="ECO:0000256" key="4">
    <source>
        <dbReference type="ARBA" id="ARBA00023125"/>
    </source>
</evidence>
<evidence type="ECO:0000313" key="8">
    <source>
        <dbReference type="Proteomes" id="UP000238762"/>
    </source>
</evidence>
<evidence type="ECO:0000256" key="6">
    <source>
        <dbReference type="ARBA" id="ARBA00049988"/>
    </source>
</evidence>
<dbReference type="InterPro" id="IPR014795">
    <property type="entry name" value="TacA_1-like"/>
</dbReference>
<keyword evidence="1" id="KW-0678">Repressor</keyword>
<comment type="caution">
    <text evidence="7">The sequence shown here is derived from an EMBL/GenBank/DDBJ whole genome shotgun (WGS) entry which is preliminary data.</text>
</comment>
<name>A0A2T1BY49_9CYAN</name>
<comment type="similarity">
    <text evidence="6">Belongs to the TacA antitoxin family.</text>
</comment>
<dbReference type="PANTHER" id="PTHR35401">
    <property type="entry name" value="COPG FAMILY HELIX-TURN-HELIX PROTEIN-RELATED-RELATED"/>
    <property type="match status" value="1"/>
</dbReference>
<dbReference type="GO" id="GO:0006355">
    <property type="term" value="P:regulation of DNA-templated transcription"/>
    <property type="evidence" value="ECO:0007669"/>
    <property type="project" value="InterPro"/>
</dbReference>
<dbReference type="Gene3D" id="1.20.5.780">
    <property type="entry name" value="Single helix bin"/>
    <property type="match status" value="1"/>
</dbReference>
<dbReference type="Proteomes" id="UP000238762">
    <property type="component" value="Unassembled WGS sequence"/>
</dbReference>
<evidence type="ECO:0000313" key="7">
    <source>
        <dbReference type="EMBL" id="PSB00864.1"/>
    </source>
</evidence>
<protein>
    <submittedName>
        <fullName evidence="7">DUF1778 domain-containing protein</fullName>
    </submittedName>
</protein>
<dbReference type="SUPFAM" id="SSF47598">
    <property type="entry name" value="Ribbon-helix-helix"/>
    <property type="match status" value="1"/>
</dbReference>
<dbReference type="OrthoDB" id="574265at2"/>
<sequence>MRSPARSERIDIRISPSAKQLLQDAAEVQHKTLSEFVLHSAISAAEQALCDRQQLRLSAEQWTALMEALDAPPRRHPRMERLLQEASVFD</sequence>
<reference evidence="7 8" key="1">
    <citation type="submission" date="2018-02" db="EMBL/GenBank/DDBJ databases">
        <authorList>
            <person name="Cohen D.B."/>
            <person name="Kent A.D."/>
        </authorList>
    </citation>
    <scope>NUCLEOTIDE SEQUENCE [LARGE SCALE GENOMIC DNA]</scope>
    <source>
        <strain evidence="7 8">CCAP 1448/3</strain>
    </source>
</reference>
<keyword evidence="4" id="KW-0238">DNA-binding</keyword>
<keyword evidence="3" id="KW-0805">Transcription regulation</keyword>
<evidence type="ECO:0000256" key="5">
    <source>
        <dbReference type="ARBA" id="ARBA00023163"/>
    </source>
</evidence>
<dbReference type="RefSeq" id="WP_106291179.1">
    <property type="nucleotide sequence ID" value="NZ_CAWNTC010000191.1"/>
</dbReference>
<proteinExistence type="inferred from homology"/>
<organism evidence="7 8">
    <name type="scientific">Merismopedia glauca CCAP 1448/3</name>
    <dbReference type="NCBI Taxonomy" id="1296344"/>
    <lineage>
        <taxon>Bacteria</taxon>
        <taxon>Bacillati</taxon>
        <taxon>Cyanobacteriota</taxon>
        <taxon>Cyanophyceae</taxon>
        <taxon>Synechococcales</taxon>
        <taxon>Merismopediaceae</taxon>
        <taxon>Merismopedia</taxon>
    </lineage>
</organism>
<reference evidence="7 8" key="2">
    <citation type="submission" date="2018-03" db="EMBL/GenBank/DDBJ databases">
        <title>The ancient ancestry and fast evolution of plastids.</title>
        <authorList>
            <person name="Moore K.R."/>
            <person name="Magnabosco C."/>
            <person name="Momper L."/>
            <person name="Gold D.A."/>
            <person name="Bosak T."/>
            <person name="Fournier G.P."/>
        </authorList>
    </citation>
    <scope>NUCLEOTIDE SEQUENCE [LARGE SCALE GENOMIC DNA]</scope>
    <source>
        <strain evidence="7 8">CCAP 1448/3</strain>
    </source>
</reference>
<evidence type="ECO:0000256" key="3">
    <source>
        <dbReference type="ARBA" id="ARBA00023015"/>
    </source>
</evidence>